<reference evidence="2" key="1">
    <citation type="submission" date="2021-02" db="EMBL/GenBank/DDBJ databases">
        <authorList>
            <person name="Bekaert M."/>
        </authorList>
    </citation>
    <scope>NUCLEOTIDE SEQUENCE</scope>
    <source>
        <strain evidence="2">IoA-00</strain>
    </source>
</reference>
<accession>A0A7R8H8Y4</accession>
<dbReference type="PANTHER" id="PTHR45762">
    <property type="entry name" value="ZINC FINGER RNA-BINDING PROTEIN"/>
    <property type="match status" value="1"/>
</dbReference>
<dbReference type="FunFam" id="3.30.160.60:FF:000210">
    <property type="entry name" value="Zinc finger RNA-binding protein 2"/>
    <property type="match status" value="1"/>
</dbReference>
<dbReference type="AlphaFoldDB" id="A0A7R8H8Y4"/>
<feature type="region of interest" description="Disordered" evidence="1">
    <location>
        <begin position="37"/>
        <end position="62"/>
    </location>
</feature>
<dbReference type="GO" id="GO:0003727">
    <property type="term" value="F:single-stranded RNA binding"/>
    <property type="evidence" value="ECO:0007669"/>
    <property type="project" value="TreeGrafter"/>
</dbReference>
<sequence>MAAANNFFGYGGYNPATYPGVVAAAAANYGYRAPGGAPGGGAGAPQPPTGAPQPAQPQQQQQVVAYSAYPTAPGQAPAAAAAAAGAPPTTYGTTLYPAAAAGAAATYQYPYYTPTTYTPDPHYQARPVYSRPNTPVPRYASYTSNTPTTSTPAAAYSYPPSIVAAAKPNIYVQPASTPATLNIAAVAKVPPNWPPQQQRKTVTASQLARGAPTITGRPFKPRLPPKPQQLHYCEGKKTKKKEAAAAAGSSSSNNLGKNNGGGSRGGNALRCELCDVTCTGSDAYAAHIRGAKHQKVVKLHTKLGKPIPSVDPVVVTKGDTSTSLIGPRQTPSSALPPH</sequence>
<dbReference type="Pfam" id="PF12874">
    <property type="entry name" value="zf-met"/>
    <property type="match status" value="1"/>
</dbReference>
<feature type="region of interest" description="Disordered" evidence="1">
    <location>
        <begin position="191"/>
        <end position="264"/>
    </location>
</feature>
<feature type="compositionally biased region" description="Pro residues" evidence="1">
    <location>
        <begin position="45"/>
        <end position="55"/>
    </location>
</feature>
<dbReference type="InterPro" id="IPR036236">
    <property type="entry name" value="Znf_C2H2_sf"/>
</dbReference>
<dbReference type="EMBL" id="HG994583">
    <property type="protein sequence ID" value="CAF2930888.1"/>
    <property type="molecule type" value="Genomic_DNA"/>
</dbReference>
<feature type="region of interest" description="Disordered" evidence="1">
    <location>
        <begin position="318"/>
        <end position="338"/>
    </location>
</feature>
<evidence type="ECO:0000256" key="1">
    <source>
        <dbReference type="SAM" id="MobiDB-lite"/>
    </source>
</evidence>
<dbReference type="InterPro" id="IPR003604">
    <property type="entry name" value="Matrin/U1-like-C_Znf_C2H2"/>
</dbReference>
<evidence type="ECO:0000313" key="2">
    <source>
        <dbReference type="EMBL" id="CAF2930888.1"/>
    </source>
</evidence>
<feature type="compositionally biased region" description="Low complexity" evidence="1">
    <location>
        <begin position="244"/>
        <end position="257"/>
    </location>
</feature>
<keyword evidence="3" id="KW-1185">Reference proteome</keyword>
<dbReference type="SMART" id="SM00451">
    <property type="entry name" value="ZnF_U1"/>
    <property type="match status" value="1"/>
</dbReference>
<proteinExistence type="predicted"/>
<dbReference type="OrthoDB" id="8898434at2759"/>
<dbReference type="Proteomes" id="UP000675881">
    <property type="component" value="Chromosome 4"/>
</dbReference>
<gene>
    <name evidence="2" type="ORF">LSAA_9080</name>
</gene>
<evidence type="ECO:0000313" key="3">
    <source>
        <dbReference type="Proteomes" id="UP000675881"/>
    </source>
</evidence>
<dbReference type="GO" id="GO:0071011">
    <property type="term" value="C:precatalytic spliceosome"/>
    <property type="evidence" value="ECO:0007669"/>
    <property type="project" value="TreeGrafter"/>
</dbReference>
<protein>
    <submittedName>
        <fullName evidence="2">ZFR</fullName>
    </submittedName>
</protein>
<organism evidence="2 3">
    <name type="scientific">Lepeophtheirus salmonis</name>
    <name type="common">Salmon louse</name>
    <name type="synonym">Caligus salmonis</name>
    <dbReference type="NCBI Taxonomy" id="72036"/>
    <lineage>
        <taxon>Eukaryota</taxon>
        <taxon>Metazoa</taxon>
        <taxon>Ecdysozoa</taxon>
        <taxon>Arthropoda</taxon>
        <taxon>Crustacea</taxon>
        <taxon>Multicrustacea</taxon>
        <taxon>Hexanauplia</taxon>
        <taxon>Copepoda</taxon>
        <taxon>Siphonostomatoida</taxon>
        <taxon>Caligidae</taxon>
        <taxon>Lepeophtheirus</taxon>
    </lineage>
</organism>
<dbReference type="Gene3D" id="3.30.160.60">
    <property type="entry name" value="Classic Zinc Finger"/>
    <property type="match status" value="1"/>
</dbReference>
<dbReference type="GO" id="GO:0003725">
    <property type="term" value="F:double-stranded RNA binding"/>
    <property type="evidence" value="ECO:0007669"/>
    <property type="project" value="TreeGrafter"/>
</dbReference>
<dbReference type="SUPFAM" id="SSF57667">
    <property type="entry name" value="beta-beta-alpha zinc fingers"/>
    <property type="match status" value="1"/>
</dbReference>
<dbReference type="InterPro" id="IPR013087">
    <property type="entry name" value="Znf_C2H2_type"/>
</dbReference>
<name>A0A7R8H8Y4_LEPSM</name>
<dbReference type="GO" id="GO:0008270">
    <property type="term" value="F:zinc ion binding"/>
    <property type="evidence" value="ECO:0007669"/>
    <property type="project" value="InterPro"/>
</dbReference>
<feature type="compositionally biased region" description="Polar residues" evidence="1">
    <location>
        <begin position="195"/>
        <end position="206"/>
    </location>
</feature>
<dbReference type="PANTHER" id="PTHR45762:SF3">
    <property type="entry name" value="ZINC-FINGER PROTEIN AT 72D, ISOFORM B"/>
    <property type="match status" value="1"/>
</dbReference>